<evidence type="ECO:0000256" key="1">
    <source>
        <dbReference type="SAM" id="Phobius"/>
    </source>
</evidence>
<dbReference type="EMBL" id="BMTD01000006">
    <property type="protein sequence ID" value="GGU94377.1"/>
    <property type="molecule type" value="Genomic_DNA"/>
</dbReference>
<evidence type="ECO:0000313" key="2">
    <source>
        <dbReference type="EMBL" id="GGU94377.1"/>
    </source>
</evidence>
<reference evidence="2" key="2">
    <citation type="submission" date="2020-09" db="EMBL/GenBank/DDBJ databases">
        <authorList>
            <person name="Sun Q."/>
            <person name="Ohkuma M."/>
        </authorList>
    </citation>
    <scope>NUCLEOTIDE SEQUENCE</scope>
    <source>
        <strain evidence="2">JCM 4369</strain>
    </source>
</reference>
<feature type="transmembrane region" description="Helical" evidence="1">
    <location>
        <begin position="48"/>
        <end position="69"/>
    </location>
</feature>
<dbReference type="Pfam" id="PF19560">
    <property type="entry name" value="DUF6082"/>
    <property type="match status" value="1"/>
</dbReference>
<sequence>MKLWRNRHFPWGIAVATIATIALTPLVLKGLSFLGEDWQSLSNVGQAYGFLSVIFSGAALIGVAVSLAYQAHQTDISNEEERRAAHRELALMSINDPELLVCWAPSQSPLPLTLARQLHFTHLIVTQYYSDYLLKRVNDDATRVQLELHFRGERARDHWVDRSAGWREFAEATGDARQIRFVDLMDEAYENAAAAGPSIAASSYFAPDPGS</sequence>
<keyword evidence="3" id="KW-1185">Reference proteome</keyword>
<gene>
    <name evidence="2" type="ORF">GCM10010260_31770</name>
</gene>
<dbReference type="Proteomes" id="UP000618795">
    <property type="component" value="Unassembled WGS sequence"/>
</dbReference>
<keyword evidence="1" id="KW-1133">Transmembrane helix</keyword>
<proteinExistence type="predicted"/>
<name>A0A918IAP6_9ACTN</name>
<comment type="caution">
    <text evidence="2">The sequence shown here is derived from an EMBL/GenBank/DDBJ whole genome shotgun (WGS) entry which is preliminary data.</text>
</comment>
<reference evidence="2" key="1">
    <citation type="journal article" date="2014" name="Int. J. Syst. Evol. Microbiol.">
        <title>Complete genome sequence of Corynebacterium casei LMG S-19264T (=DSM 44701T), isolated from a smear-ripened cheese.</title>
        <authorList>
            <consortium name="US DOE Joint Genome Institute (JGI-PGF)"/>
            <person name="Walter F."/>
            <person name="Albersmeier A."/>
            <person name="Kalinowski J."/>
            <person name="Ruckert C."/>
        </authorList>
    </citation>
    <scope>NUCLEOTIDE SEQUENCE</scope>
    <source>
        <strain evidence="2">JCM 4369</strain>
    </source>
</reference>
<organism evidence="2 3">
    <name type="scientific">Streptomyces filipinensis</name>
    <dbReference type="NCBI Taxonomy" id="66887"/>
    <lineage>
        <taxon>Bacteria</taxon>
        <taxon>Bacillati</taxon>
        <taxon>Actinomycetota</taxon>
        <taxon>Actinomycetes</taxon>
        <taxon>Kitasatosporales</taxon>
        <taxon>Streptomycetaceae</taxon>
        <taxon>Streptomyces</taxon>
    </lineage>
</organism>
<evidence type="ECO:0000313" key="3">
    <source>
        <dbReference type="Proteomes" id="UP000618795"/>
    </source>
</evidence>
<dbReference type="AlphaFoldDB" id="A0A918IAP6"/>
<dbReference type="RefSeq" id="WP_191874147.1">
    <property type="nucleotide sequence ID" value="NZ_BMTD01000006.1"/>
</dbReference>
<feature type="transmembrane region" description="Helical" evidence="1">
    <location>
        <begin position="9"/>
        <end position="28"/>
    </location>
</feature>
<keyword evidence="1" id="KW-0812">Transmembrane</keyword>
<accession>A0A918IAP6</accession>
<protein>
    <submittedName>
        <fullName evidence="2">Uncharacterized protein</fullName>
    </submittedName>
</protein>
<dbReference type="InterPro" id="IPR045728">
    <property type="entry name" value="DUF6082"/>
</dbReference>
<keyword evidence="1" id="KW-0472">Membrane</keyword>